<dbReference type="KEGG" id="cput:CONPUDRAFT_58116"/>
<dbReference type="Proteomes" id="UP000053558">
    <property type="component" value="Unassembled WGS sequence"/>
</dbReference>
<feature type="chain" id="PRO_5024468830" description="Hydrophobin" evidence="6">
    <location>
        <begin position="22"/>
        <end position="106"/>
    </location>
</feature>
<dbReference type="OrthoDB" id="4225815at2759"/>
<dbReference type="OMA" id="CETGSAY"/>
<feature type="signal peptide" evidence="6">
    <location>
        <begin position="1"/>
        <end position="21"/>
    </location>
</feature>
<evidence type="ECO:0000256" key="2">
    <source>
        <dbReference type="ARBA" id="ARBA00010446"/>
    </source>
</evidence>
<keyword evidence="6" id="KW-0732">Signal</keyword>
<accession>A0A5M3MJX4</accession>
<dbReference type="EMBL" id="JH711580">
    <property type="protein sequence ID" value="EIW79529.1"/>
    <property type="molecule type" value="Genomic_DNA"/>
</dbReference>
<proteinExistence type="inferred from homology"/>
<gene>
    <name evidence="7" type="ORF">CONPUDRAFT_58116</name>
</gene>
<comment type="caution">
    <text evidence="7">The sequence shown here is derived from an EMBL/GenBank/DDBJ whole genome shotgun (WGS) entry which is preliminary data.</text>
</comment>
<protein>
    <recommendedName>
        <fullName evidence="6">Hydrophobin</fullName>
    </recommendedName>
</protein>
<comment type="subcellular location">
    <subcellularLocation>
        <location evidence="1 6">Secreted</location>
        <location evidence="1 6">Cell wall</location>
    </subcellularLocation>
</comment>
<sequence length="106" mass="10264">MHASAFAALAFAAVVVAGGSGEGQCNTGDQFCCNKVSSSSDESAVKEAALLGAVVKGITGDIGFGCTPVGVLSSGGSQCSSAPVCCTDNTFKGLVNLGCSPINVAL</sequence>
<evidence type="ECO:0000256" key="4">
    <source>
        <dbReference type="ARBA" id="ARBA00022525"/>
    </source>
</evidence>
<evidence type="ECO:0000313" key="8">
    <source>
        <dbReference type="Proteomes" id="UP000053558"/>
    </source>
</evidence>
<name>A0A5M3MJX4_CONPW</name>
<evidence type="ECO:0000313" key="7">
    <source>
        <dbReference type="EMBL" id="EIW79529.1"/>
    </source>
</evidence>
<evidence type="ECO:0000256" key="1">
    <source>
        <dbReference type="ARBA" id="ARBA00004191"/>
    </source>
</evidence>
<comment type="similarity">
    <text evidence="2 6">Belongs to the fungal hydrophobin family.</text>
</comment>
<reference evidence="8" key="1">
    <citation type="journal article" date="2012" name="Science">
        <title>The Paleozoic origin of enzymatic lignin decomposition reconstructed from 31 fungal genomes.</title>
        <authorList>
            <person name="Floudas D."/>
            <person name="Binder M."/>
            <person name="Riley R."/>
            <person name="Barry K."/>
            <person name="Blanchette R.A."/>
            <person name="Henrissat B."/>
            <person name="Martinez A.T."/>
            <person name="Otillar R."/>
            <person name="Spatafora J.W."/>
            <person name="Yadav J.S."/>
            <person name="Aerts A."/>
            <person name="Benoit I."/>
            <person name="Boyd A."/>
            <person name="Carlson A."/>
            <person name="Copeland A."/>
            <person name="Coutinho P.M."/>
            <person name="de Vries R.P."/>
            <person name="Ferreira P."/>
            <person name="Findley K."/>
            <person name="Foster B."/>
            <person name="Gaskell J."/>
            <person name="Glotzer D."/>
            <person name="Gorecki P."/>
            <person name="Heitman J."/>
            <person name="Hesse C."/>
            <person name="Hori C."/>
            <person name="Igarashi K."/>
            <person name="Jurgens J.A."/>
            <person name="Kallen N."/>
            <person name="Kersten P."/>
            <person name="Kohler A."/>
            <person name="Kuees U."/>
            <person name="Kumar T.K.A."/>
            <person name="Kuo A."/>
            <person name="LaButti K."/>
            <person name="Larrondo L.F."/>
            <person name="Lindquist E."/>
            <person name="Ling A."/>
            <person name="Lombard V."/>
            <person name="Lucas S."/>
            <person name="Lundell T."/>
            <person name="Martin R."/>
            <person name="McLaughlin D.J."/>
            <person name="Morgenstern I."/>
            <person name="Morin E."/>
            <person name="Murat C."/>
            <person name="Nagy L.G."/>
            <person name="Nolan M."/>
            <person name="Ohm R.A."/>
            <person name="Patyshakuliyeva A."/>
            <person name="Rokas A."/>
            <person name="Ruiz-Duenas F.J."/>
            <person name="Sabat G."/>
            <person name="Salamov A."/>
            <person name="Samejima M."/>
            <person name="Schmutz J."/>
            <person name="Slot J.C."/>
            <person name="St John F."/>
            <person name="Stenlid J."/>
            <person name="Sun H."/>
            <person name="Sun S."/>
            <person name="Syed K."/>
            <person name="Tsang A."/>
            <person name="Wiebenga A."/>
            <person name="Young D."/>
            <person name="Pisabarro A."/>
            <person name="Eastwood D.C."/>
            <person name="Martin F."/>
            <person name="Cullen D."/>
            <person name="Grigoriev I.V."/>
            <person name="Hibbett D.S."/>
        </authorList>
    </citation>
    <scope>NUCLEOTIDE SEQUENCE [LARGE SCALE GENOMIC DNA]</scope>
    <source>
        <strain evidence="8">RWD-64-598 SS2</strain>
    </source>
</reference>
<keyword evidence="4 6" id="KW-0964">Secreted</keyword>
<evidence type="ECO:0000256" key="3">
    <source>
        <dbReference type="ARBA" id="ARBA00022512"/>
    </source>
</evidence>
<dbReference type="Pfam" id="PF01185">
    <property type="entry name" value="Hydrophobin"/>
    <property type="match status" value="1"/>
</dbReference>
<dbReference type="InterPro" id="IPR001338">
    <property type="entry name" value="Class_I_Hydrophobin"/>
</dbReference>
<organism evidence="7 8">
    <name type="scientific">Coniophora puteana (strain RWD-64-598)</name>
    <name type="common">Brown rot fungus</name>
    <dbReference type="NCBI Taxonomy" id="741705"/>
    <lineage>
        <taxon>Eukaryota</taxon>
        <taxon>Fungi</taxon>
        <taxon>Dikarya</taxon>
        <taxon>Basidiomycota</taxon>
        <taxon>Agaricomycotina</taxon>
        <taxon>Agaricomycetes</taxon>
        <taxon>Agaricomycetidae</taxon>
        <taxon>Boletales</taxon>
        <taxon>Coniophorineae</taxon>
        <taxon>Coniophoraceae</taxon>
        <taxon>Coniophora</taxon>
    </lineage>
</organism>
<evidence type="ECO:0000256" key="6">
    <source>
        <dbReference type="RuleBase" id="RU365009"/>
    </source>
</evidence>
<dbReference type="SMART" id="SM00075">
    <property type="entry name" value="HYDRO"/>
    <property type="match status" value="1"/>
</dbReference>
<dbReference type="GO" id="GO:0009277">
    <property type="term" value="C:fungal-type cell wall"/>
    <property type="evidence" value="ECO:0007669"/>
    <property type="project" value="InterPro"/>
</dbReference>
<keyword evidence="3 6" id="KW-0134">Cell wall</keyword>
<dbReference type="GO" id="GO:0005199">
    <property type="term" value="F:structural constituent of cell wall"/>
    <property type="evidence" value="ECO:0007669"/>
    <property type="project" value="InterPro"/>
</dbReference>
<dbReference type="GeneID" id="19207926"/>
<evidence type="ECO:0000256" key="5">
    <source>
        <dbReference type="ARBA" id="ARBA00023157"/>
    </source>
</evidence>
<dbReference type="CDD" id="cd23507">
    <property type="entry name" value="hydrophobin_I"/>
    <property type="match status" value="1"/>
</dbReference>
<dbReference type="RefSeq" id="XP_007769733.1">
    <property type="nucleotide sequence ID" value="XM_007771543.1"/>
</dbReference>
<dbReference type="AlphaFoldDB" id="A0A5M3MJX4"/>
<keyword evidence="8" id="KW-1185">Reference proteome</keyword>
<keyword evidence="5 6" id="KW-1015">Disulfide bond</keyword>